<accession>E4YJJ8</accession>
<dbReference type="AlphaFoldDB" id="E4YJJ8"/>
<dbReference type="EMBL" id="FN654659">
    <property type="protein sequence ID" value="CBY35659.1"/>
    <property type="molecule type" value="Genomic_DNA"/>
</dbReference>
<protein>
    <submittedName>
        <fullName evidence="1">Uncharacterized protein</fullName>
    </submittedName>
</protein>
<evidence type="ECO:0000313" key="1">
    <source>
        <dbReference type="EMBL" id="CBY35659.1"/>
    </source>
</evidence>
<reference evidence="1" key="1">
    <citation type="journal article" date="2010" name="Science">
        <title>Plasticity of animal genome architecture unmasked by rapid evolution of a pelagic tunicate.</title>
        <authorList>
            <person name="Denoeud F."/>
            <person name="Henriet S."/>
            <person name="Mungpakdee S."/>
            <person name="Aury J.M."/>
            <person name="Da Silva C."/>
            <person name="Brinkmann H."/>
            <person name="Mikhaleva J."/>
            <person name="Olsen L.C."/>
            <person name="Jubin C."/>
            <person name="Canestro C."/>
            <person name="Bouquet J.M."/>
            <person name="Danks G."/>
            <person name="Poulain J."/>
            <person name="Campsteijn C."/>
            <person name="Adamski M."/>
            <person name="Cross I."/>
            <person name="Yadetie F."/>
            <person name="Muffato M."/>
            <person name="Louis A."/>
            <person name="Butcher S."/>
            <person name="Tsagkogeorga G."/>
            <person name="Konrad A."/>
            <person name="Singh S."/>
            <person name="Jensen M.F."/>
            <person name="Cong E.H."/>
            <person name="Eikeseth-Otteraa H."/>
            <person name="Noel B."/>
            <person name="Anthouard V."/>
            <person name="Porcel B.M."/>
            <person name="Kachouri-Lafond R."/>
            <person name="Nishino A."/>
            <person name="Ugolini M."/>
            <person name="Chourrout P."/>
            <person name="Nishida H."/>
            <person name="Aasland R."/>
            <person name="Huzurbazar S."/>
            <person name="Westhof E."/>
            <person name="Delsuc F."/>
            <person name="Lehrach H."/>
            <person name="Reinhardt R."/>
            <person name="Weissenbach J."/>
            <person name="Roy S.W."/>
            <person name="Artiguenave F."/>
            <person name="Postlethwait J.H."/>
            <person name="Manak J.R."/>
            <person name="Thompson E.M."/>
            <person name="Jaillon O."/>
            <person name="Du Pasquier L."/>
            <person name="Boudinot P."/>
            <person name="Liberles D.A."/>
            <person name="Volff J.N."/>
            <person name="Philippe H."/>
            <person name="Lenhard B."/>
            <person name="Roest Crollius H."/>
            <person name="Wincker P."/>
            <person name="Chourrout D."/>
        </authorList>
    </citation>
    <scope>NUCLEOTIDE SEQUENCE [LARGE SCALE GENOMIC DNA]</scope>
</reference>
<dbReference type="Proteomes" id="UP000011014">
    <property type="component" value="Unassembled WGS sequence"/>
</dbReference>
<gene>
    <name evidence="1" type="ORF">GSOID_T00027488001</name>
</gene>
<name>E4YJJ8_OIKDI</name>
<proteinExistence type="predicted"/>
<sequence length="250" mass="29027">MVPTYHLNVPSDFVADKRHGPNLKIIYDEEFQPESSSKSAQPMTSRVRSYTIGEVFVFYEKPEFAKRAVEIFNEQKWSRFLPMMKTEKLHNKAFRIKNSEIRARIPTSTSDIEKCDSIWKFFDVKNPPDRAVQRAIYQESLPVLEDHVKRAENGDPYKFLEKITNDLANGQNLHAAIVFVAKLLQIIHTSFDLSVSSQSETNIAFLTIHETKDLRELLQKQAVVQVLEGKEQFVRRSDLEKILSRQDLLE</sequence>
<organism evidence="1">
    <name type="scientific">Oikopleura dioica</name>
    <name type="common">Tunicate</name>
    <dbReference type="NCBI Taxonomy" id="34765"/>
    <lineage>
        <taxon>Eukaryota</taxon>
        <taxon>Metazoa</taxon>
        <taxon>Chordata</taxon>
        <taxon>Tunicata</taxon>
        <taxon>Appendicularia</taxon>
        <taxon>Copelata</taxon>
        <taxon>Oikopleuridae</taxon>
        <taxon>Oikopleura</taxon>
    </lineage>
</organism>